<dbReference type="PANTHER" id="PTHR43283:SF7">
    <property type="entry name" value="BETA-LACTAMASE-RELATED DOMAIN-CONTAINING PROTEIN"/>
    <property type="match status" value="1"/>
</dbReference>
<organism evidence="2 3">
    <name type="scientific">Maribellus comscasis</name>
    <dbReference type="NCBI Taxonomy" id="2681766"/>
    <lineage>
        <taxon>Bacteria</taxon>
        <taxon>Pseudomonadati</taxon>
        <taxon>Bacteroidota</taxon>
        <taxon>Bacteroidia</taxon>
        <taxon>Marinilabiliales</taxon>
        <taxon>Prolixibacteraceae</taxon>
        <taxon>Maribellus</taxon>
    </lineage>
</organism>
<reference evidence="2 3" key="1">
    <citation type="submission" date="2019-11" db="EMBL/GenBank/DDBJ databases">
        <authorList>
            <person name="Zheng R.K."/>
            <person name="Sun C.M."/>
        </authorList>
    </citation>
    <scope>NUCLEOTIDE SEQUENCE [LARGE SCALE GENOMIC DNA]</scope>
    <source>
        <strain evidence="2 3">WC007</strain>
    </source>
</reference>
<dbReference type="InterPro" id="IPR050789">
    <property type="entry name" value="Diverse_Enzym_Activities"/>
</dbReference>
<gene>
    <name evidence="2" type="ORF">GM418_10095</name>
</gene>
<dbReference type="RefSeq" id="WP_158865674.1">
    <property type="nucleotide sequence ID" value="NZ_CP046401.1"/>
</dbReference>
<dbReference type="SUPFAM" id="SSF56601">
    <property type="entry name" value="beta-lactamase/transpeptidase-like"/>
    <property type="match status" value="1"/>
</dbReference>
<proteinExistence type="predicted"/>
<dbReference type="Proteomes" id="UP000428260">
    <property type="component" value="Chromosome"/>
</dbReference>
<dbReference type="PANTHER" id="PTHR43283">
    <property type="entry name" value="BETA-LACTAMASE-RELATED"/>
    <property type="match status" value="1"/>
</dbReference>
<accession>A0A6I6K263</accession>
<feature type="domain" description="Beta-lactamase-related" evidence="1">
    <location>
        <begin position="77"/>
        <end position="369"/>
    </location>
</feature>
<dbReference type="AlphaFoldDB" id="A0A6I6K263"/>
<dbReference type="InterPro" id="IPR012338">
    <property type="entry name" value="Beta-lactam/transpept-like"/>
</dbReference>
<keyword evidence="2" id="KW-0378">Hydrolase</keyword>
<evidence type="ECO:0000313" key="2">
    <source>
        <dbReference type="EMBL" id="QGY43994.1"/>
    </source>
</evidence>
<dbReference type="InterPro" id="IPR001466">
    <property type="entry name" value="Beta-lactam-related"/>
</dbReference>
<dbReference type="GO" id="GO:0016787">
    <property type="term" value="F:hydrolase activity"/>
    <property type="evidence" value="ECO:0007669"/>
    <property type="project" value="UniProtKB-KW"/>
</dbReference>
<name>A0A6I6K263_9BACT</name>
<evidence type="ECO:0000259" key="1">
    <source>
        <dbReference type="Pfam" id="PF00144"/>
    </source>
</evidence>
<dbReference type="Gene3D" id="3.40.710.10">
    <property type="entry name" value="DD-peptidase/beta-lactamase superfamily"/>
    <property type="match status" value="1"/>
</dbReference>
<dbReference type="Pfam" id="PF00144">
    <property type="entry name" value="Beta-lactamase"/>
    <property type="match status" value="1"/>
</dbReference>
<sequence length="393" mass="44661">MKLLTIKITVLAVILFMLTDVSYDTVFRNTDYLYRVPELKNDGLKIGTSEEAEIDSRYLADAVKAIKKGKYKEIHSILIFKNNKLVLEEYFQGHTYQWDAPGHKGKWVRWNSEMPHALQSVSKSFASICIGIALEQGFIESVEQSIFDFLPDYQQYKDNGKEYITIEHLLTMTSGFAWDEWSSPLSSVQNDAIGIYFSDKNPIEFVLQRPLVAAPGTHFIYSGGDMQLLAEILKNATGMNIDKFSAKYLFEPLGIESFDWWLKYRTGEISTAGGLKLTPRDMIKIGALFLNEGVWDGKRILSGEWVEKSSMPFNNNRGINIPGEDLGKVGYAYTWWTKQNSTSGRMYFALGWGGQKIIVMPEINSIVVFTGANYQSKVKQHKILKKYILPAIS</sequence>
<dbReference type="EMBL" id="CP046401">
    <property type="protein sequence ID" value="QGY43994.1"/>
    <property type="molecule type" value="Genomic_DNA"/>
</dbReference>
<evidence type="ECO:0000313" key="3">
    <source>
        <dbReference type="Proteomes" id="UP000428260"/>
    </source>
</evidence>
<keyword evidence="3" id="KW-1185">Reference proteome</keyword>
<dbReference type="KEGG" id="mcos:GM418_10095"/>
<protein>
    <submittedName>
        <fullName evidence="2">Serine hydrolase</fullName>
    </submittedName>
</protein>